<dbReference type="GO" id="GO:0050909">
    <property type="term" value="P:sensory perception of taste"/>
    <property type="evidence" value="ECO:0007669"/>
    <property type="project" value="InterPro"/>
</dbReference>
<proteinExistence type="inferred from homology"/>
<dbReference type="GO" id="GO:0030425">
    <property type="term" value="C:dendrite"/>
    <property type="evidence" value="ECO:0007669"/>
    <property type="project" value="TreeGrafter"/>
</dbReference>
<feature type="transmembrane region" description="Helical" evidence="8">
    <location>
        <begin position="91"/>
        <end position="114"/>
    </location>
</feature>
<protein>
    <recommendedName>
        <fullName evidence="8">Gustatory receptor</fullName>
    </recommendedName>
</protein>
<evidence type="ECO:0000256" key="8">
    <source>
        <dbReference type="RuleBase" id="RU363108"/>
    </source>
</evidence>
<dbReference type="GO" id="GO:0007165">
    <property type="term" value="P:signal transduction"/>
    <property type="evidence" value="ECO:0007669"/>
    <property type="project" value="UniProtKB-KW"/>
</dbReference>
<organism evidence="9">
    <name type="scientific">Musca domestica</name>
    <name type="common">House fly</name>
    <dbReference type="NCBI Taxonomy" id="7370"/>
    <lineage>
        <taxon>Eukaryota</taxon>
        <taxon>Metazoa</taxon>
        <taxon>Ecdysozoa</taxon>
        <taxon>Arthropoda</taxon>
        <taxon>Hexapoda</taxon>
        <taxon>Insecta</taxon>
        <taxon>Pterygota</taxon>
        <taxon>Neoptera</taxon>
        <taxon>Endopterygota</taxon>
        <taxon>Diptera</taxon>
        <taxon>Brachycera</taxon>
        <taxon>Muscomorpha</taxon>
        <taxon>Muscoidea</taxon>
        <taxon>Muscidae</taxon>
        <taxon>Musca</taxon>
    </lineage>
</organism>
<evidence type="ECO:0000256" key="7">
    <source>
        <dbReference type="ARBA" id="ARBA00023224"/>
    </source>
</evidence>
<keyword evidence="3 8" id="KW-0812">Transmembrane</keyword>
<evidence type="ECO:0000256" key="6">
    <source>
        <dbReference type="ARBA" id="ARBA00023170"/>
    </source>
</evidence>
<dbReference type="Pfam" id="PF08395">
    <property type="entry name" value="7tm_7"/>
    <property type="match status" value="1"/>
</dbReference>
<comment type="similarity">
    <text evidence="8">Belongs to the insect chemoreceptor superfamily. Gustatory receptor (GR) family.</text>
</comment>
<sequence length="457" mass="53418">MEYNFEPRIVEKSHFLRATIIYQWIYAFFGLALPPPLAQNVTSSSIGRLLLWPFFILYVAVLIVLVIWMVYVNNLVVYTYVDHYALDSITSVLSIVQNIAVAFVQITMHLVAFVGRQRSERIQKTIAQLERDIGWYSRDFSNHFGVFREEDINFRQKVMAFHRKLFLRCGLFLLVHCTLLSYVNYPLISDILSLRDRILTVLSFQLIQTKYSEYCASILIVNEFVSSLQQSLRVLRYEIIRGQRLEGNFPAYGKLMANQFLLSRVWILVQYIEDYFGLPMLILFLYNGVAITHTINWMYVRSFALDEKDSLEGCEYRSSFYMENFEYSMKISSPPQFVSISFSWYSFACFGPAGSPRNYSQISSILSSFKIPPRDVALKNRQREYSLQLLHQKLEFSCWGFFDMNLKYFGLVGGQFLVRNLILNLSSFQMALAVTTYVFILIQFKLQAETEKGNLRL</sequence>
<keyword evidence="4 8" id="KW-1133">Transmembrane helix</keyword>
<accession>A0A1I8MYD4</accession>
<dbReference type="VEuPathDB" id="VectorBase:MDOA009686"/>
<dbReference type="EnsemblMetazoa" id="MDOA009686-RB">
    <property type="protein sequence ID" value="MDOA009686-PB"/>
    <property type="gene ID" value="MDOA009686"/>
</dbReference>
<feature type="transmembrane region" description="Helical" evidence="8">
    <location>
        <begin position="276"/>
        <end position="300"/>
    </location>
</feature>
<feature type="transmembrane region" description="Helical" evidence="8">
    <location>
        <begin position="421"/>
        <end position="442"/>
    </location>
</feature>
<dbReference type="GO" id="GO:0030424">
    <property type="term" value="C:axon"/>
    <property type="evidence" value="ECO:0007669"/>
    <property type="project" value="TreeGrafter"/>
</dbReference>
<evidence type="ECO:0000256" key="3">
    <source>
        <dbReference type="ARBA" id="ARBA00022692"/>
    </source>
</evidence>
<evidence type="ECO:0000256" key="2">
    <source>
        <dbReference type="ARBA" id="ARBA00022475"/>
    </source>
</evidence>
<keyword evidence="7 8" id="KW-0807">Transducer</keyword>
<comment type="caution">
    <text evidence="8">Lacks conserved residue(s) required for the propagation of feature annotation.</text>
</comment>
<name>A0A1I8MYD4_MUSDO</name>
<evidence type="ECO:0000256" key="5">
    <source>
        <dbReference type="ARBA" id="ARBA00023136"/>
    </source>
</evidence>
<evidence type="ECO:0000256" key="1">
    <source>
        <dbReference type="ARBA" id="ARBA00004651"/>
    </source>
</evidence>
<comment type="function">
    <text evidence="8">Gustatory receptor which mediates acceptance or avoidance behavior, depending on its substrates.</text>
</comment>
<feature type="transmembrane region" description="Helical" evidence="8">
    <location>
        <begin position="165"/>
        <end position="185"/>
    </location>
</feature>
<dbReference type="PANTHER" id="PTHR21143:SF121">
    <property type="entry name" value="GUSTATORY AND ODORANT RECEPTOR 21A"/>
    <property type="match status" value="1"/>
</dbReference>
<comment type="subcellular location">
    <subcellularLocation>
        <location evidence="1 8">Cell membrane</location>
        <topology evidence="1 8">Multi-pass membrane protein</topology>
    </subcellularLocation>
</comment>
<feature type="transmembrane region" description="Helical" evidence="8">
    <location>
        <begin position="50"/>
        <end position="71"/>
    </location>
</feature>
<dbReference type="AlphaFoldDB" id="A0A1I8MYD4"/>
<feature type="transmembrane region" description="Helical" evidence="8">
    <location>
        <begin position="20"/>
        <end position="38"/>
    </location>
</feature>
<reference evidence="9" key="1">
    <citation type="submission" date="2020-05" db="UniProtKB">
        <authorList>
            <consortium name="EnsemblMetazoa"/>
        </authorList>
    </citation>
    <scope>IDENTIFICATION</scope>
    <source>
        <strain evidence="9">Aabys</strain>
    </source>
</reference>
<evidence type="ECO:0000256" key="4">
    <source>
        <dbReference type="ARBA" id="ARBA00022989"/>
    </source>
</evidence>
<dbReference type="PANTHER" id="PTHR21143">
    <property type="entry name" value="INVERTEBRATE GUSTATORY RECEPTOR"/>
    <property type="match status" value="1"/>
</dbReference>
<keyword evidence="2 8" id="KW-1003">Cell membrane</keyword>
<dbReference type="InterPro" id="IPR013604">
    <property type="entry name" value="7TM_chemorcpt"/>
</dbReference>
<dbReference type="GO" id="GO:0005886">
    <property type="term" value="C:plasma membrane"/>
    <property type="evidence" value="ECO:0007669"/>
    <property type="project" value="UniProtKB-SubCell"/>
</dbReference>
<keyword evidence="6 8" id="KW-0675">Receptor</keyword>
<evidence type="ECO:0000313" key="9">
    <source>
        <dbReference type="EnsemblMetazoa" id="MDOA009686-PB"/>
    </source>
</evidence>
<keyword evidence="5 8" id="KW-0472">Membrane</keyword>
<dbReference type="GO" id="GO:0043025">
    <property type="term" value="C:neuronal cell body"/>
    <property type="evidence" value="ECO:0007669"/>
    <property type="project" value="TreeGrafter"/>
</dbReference>